<dbReference type="SUPFAM" id="SSF48452">
    <property type="entry name" value="TPR-like"/>
    <property type="match status" value="1"/>
</dbReference>
<keyword evidence="1" id="KW-0802">TPR repeat</keyword>
<dbReference type="AlphaFoldDB" id="A0A9X5E172"/>
<evidence type="ECO:0000256" key="2">
    <source>
        <dbReference type="SAM" id="SignalP"/>
    </source>
</evidence>
<dbReference type="InterPro" id="IPR019734">
    <property type="entry name" value="TPR_rpt"/>
</dbReference>
<evidence type="ECO:0000313" key="3">
    <source>
        <dbReference type="EMBL" id="NHC33551.1"/>
    </source>
</evidence>
<gene>
    <name evidence="3" type="ORF">QH73_0002550</name>
</gene>
<dbReference type="InterPro" id="IPR011990">
    <property type="entry name" value="TPR-like_helical_dom_sf"/>
</dbReference>
<dbReference type="Proteomes" id="UP000031532">
    <property type="component" value="Unassembled WGS sequence"/>
</dbReference>
<evidence type="ECO:0000256" key="1">
    <source>
        <dbReference type="PROSITE-ProRule" id="PRU00339"/>
    </source>
</evidence>
<feature type="signal peptide" evidence="2">
    <location>
        <begin position="1"/>
        <end position="29"/>
    </location>
</feature>
<organism evidence="3 4">
    <name type="scientific">Scytonema millei VB511283</name>
    <dbReference type="NCBI Taxonomy" id="1245923"/>
    <lineage>
        <taxon>Bacteria</taxon>
        <taxon>Bacillati</taxon>
        <taxon>Cyanobacteriota</taxon>
        <taxon>Cyanophyceae</taxon>
        <taxon>Nostocales</taxon>
        <taxon>Scytonemataceae</taxon>
        <taxon>Scytonema</taxon>
    </lineage>
</organism>
<evidence type="ECO:0000313" key="4">
    <source>
        <dbReference type="Proteomes" id="UP000031532"/>
    </source>
</evidence>
<keyword evidence="4" id="KW-1185">Reference proteome</keyword>
<keyword evidence="2" id="KW-0732">Signal</keyword>
<dbReference type="InterPro" id="IPR010328">
    <property type="entry name" value="DUF928"/>
</dbReference>
<name>A0A9X5E172_9CYAN</name>
<accession>A0A9X5E172</accession>
<feature type="repeat" description="TPR" evidence="1">
    <location>
        <begin position="42"/>
        <end position="75"/>
    </location>
</feature>
<dbReference type="Pfam" id="PF06051">
    <property type="entry name" value="DUF928"/>
    <property type="match status" value="1"/>
</dbReference>
<dbReference type="RefSeq" id="WP_039715103.1">
    <property type="nucleotide sequence ID" value="NZ_JTJC03000001.1"/>
</dbReference>
<dbReference type="OrthoDB" id="536034at2"/>
<proteinExistence type="predicted"/>
<sequence length="300" mass="32536">MKIKPWLKYVIPILAIGCFAPVVPTTTQAAPAKAVQNAQSDYDNFMRQGYLATAQRDYETALVNFRKALNLRQGNPYATRAINNISSYLSQRGEATISFVPPEWGAPGNRVGGATRGCFSGKQALTALVPNTNTGTTIAAQPTLSFYVPANKAEQLELVVLNDKQKILHKSIVASPKTPGIVSINMAKMSGAPSLETGKNYQWYFSMICDPKDRSADVVVDGWIQRVEADPILQSEIQKAKPSDRVSLYAANGIWYDTVAAMVASRQSTPNNSTVSREWSDLLKSVGLGAVAQAPIVLLN</sequence>
<dbReference type="EMBL" id="JTJC03000001">
    <property type="protein sequence ID" value="NHC33551.1"/>
    <property type="molecule type" value="Genomic_DNA"/>
</dbReference>
<feature type="chain" id="PRO_5040721746" evidence="2">
    <location>
        <begin position="30"/>
        <end position="300"/>
    </location>
</feature>
<comment type="caution">
    <text evidence="3">The sequence shown here is derived from an EMBL/GenBank/DDBJ whole genome shotgun (WGS) entry which is preliminary data.</text>
</comment>
<dbReference type="PROSITE" id="PS50005">
    <property type="entry name" value="TPR"/>
    <property type="match status" value="1"/>
</dbReference>
<reference evidence="3 4" key="1">
    <citation type="journal article" date="2015" name="Genome Announc.">
        <title>Draft Genome Sequence of the Terrestrial Cyanobacterium Scytonema millei VB511283, Isolated from Eastern India.</title>
        <authorList>
            <person name="Sen D."/>
            <person name="Chandrababunaidu M.M."/>
            <person name="Singh D."/>
            <person name="Sanghi N."/>
            <person name="Ghorai A."/>
            <person name="Mishra G.P."/>
            <person name="Madduluri M."/>
            <person name="Adhikary S.P."/>
            <person name="Tripathy S."/>
        </authorList>
    </citation>
    <scope>NUCLEOTIDE SEQUENCE [LARGE SCALE GENOMIC DNA]</scope>
    <source>
        <strain evidence="3 4">VB511283</strain>
    </source>
</reference>
<protein>
    <submittedName>
        <fullName evidence="3">DUF928 domain-containing protein</fullName>
    </submittedName>
</protein>